<dbReference type="EMBL" id="JARBHB010000005">
    <property type="protein sequence ID" value="KAJ8884488.1"/>
    <property type="molecule type" value="Genomic_DNA"/>
</dbReference>
<keyword evidence="2" id="KW-1185">Reference proteome</keyword>
<reference evidence="1 2" key="1">
    <citation type="submission" date="2023-02" db="EMBL/GenBank/DDBJ databases">
        <title>LHISI_Scaffold_Assembly.</title>
        <authorList>
            <person name="Stuart O.P."/>
            <person name="Cleave R."/>
            <person name="Magrath M.J.L."/>
            <person name="Mikheyev A.S."/>
        </authorList>
    </citation>
    <scope>NUCLEOTIDE SEQUENCE [LARGE SCALE GENOMIC DNA]</scope>
    <source>
        <strain evidence="1">Daus_M_001</strain>
        <tissue evidence="1">Leg muscle</tissue>
    </source>
</reference>
<sequence>MTQCISGLYKTLTSVSPTDFEELLNRIEPHIPKQEPHFRSPISAQDRLAVTLRFLTTGDSYTGLQYIFIMSKQSMGKIIPKVCAALVQELEGYLKTSLITVNLGEMVRTLTVTSGGIAIV</sequence>
<name>A0ABQ9HJG7_9NEOP</name>
<protein>
    <submittedName>
        <fullName evidence="1">Uncharacterized protein</fullName>
    </submittedName>
</protein>
<comment type="caution">
    <text evidence="1">The sequence shown here is derived from an EMBL/GenBank/DDBJ whole genome shotgun (WGS) entry which is preliminary data.</text>
</comment>
<organism evidence="1 2">
    <name type="scientific">Dryococelus australis</name>
    <dbReference type="NCBI Taxonomy" id="614101"/>
    <lineage>
        <taxon>Eukaryota</taxon>
        <taxon>Metazoa</taxon>
        <taxon>Ecdysozoa</taxon>
        <taxon>Arthropoda</taxon>
        <taxon>Hexapoda</taxon>
        <taxon>Insecta</taxon>
        <taxon>Pterygota</taxon>
        <taxon>Neoptera</taxon>
        <taxon>Polyneoptera</taxon>
        <taxon>Phasmatodea</taxon>
        <taxon>Verophasmatodea</taxon>
        <taxon>Anareolatae</taxon>
        <taxon>Phasmatidae</taxon>
        <taxon>Eurycanthinae</taxon>
        <taxon>Dryococelus</taxon>
    </lineage>
</organism>
<evidence type="ECO:0000313" key="1">
    <source>
        <dbReference type="EMBL" id="KAJ8884488.1"/>
    </source>
</evidence>
<dbReference type="Proteomes" id="UP001159363">
    <property type="component" value="Chromosome 4"/>
</dbReference>
<accession>A0ABQ9HJG7</accession>
<evidence type="ECO:0000313" key="2">
    <source>
        <dbReference type="Proteomes" id="UP001159363"/>
    </source>
</evidence>
<proteinExistence type="predicted"/>
<gene>
    <name evidence="1" type="ORF">PR048_016345</name>
</gene>